<dbReference type="Proteomes" id="UP000283003">
    <property type="component" value="Unassembled WGS sequence"/>
</dbReference>
<evidence type="ECO:0000256" key="1">
    <source>
        <dbReference type="ARBA" id="ARBA00022741"/>
    </source>
</evidence>
<dbReference type="PANTHER" id="PTHR43384:SF6">
    <property type="entry name" value="SEPTUM SITE-DETERMINING PROTEIN MIND HOMOLOG, CHLOROPLASTIC"/>
    <property type="match status" value="1"/>
</dbReference>
<dbReference type="GO" id="GO:0005829">
    <property type="term" value="C:cytosol"/>
    <property type="evidence" value="ECO:0007669"/>
    <property type="project" value="TreeGrafter"/>
</dbReference>
<dbReference type="GO" id="GO:0009898">
    <property type="term" value="C:cytoplasmic side of plasma membrane"/>
    <property type="evidence" value="ECO:0007669"/>
    <property type="project" value="TreeGrafter"/>
</dbReference>
<dbReference type="EMBL" id="RXOL01000004">
    <property type="protein sequence ID" value="RVQ66464.1"/>
    <property type="molecule type" value="Genomic_DNA"/>
</dbReference>
<proteinExistence type="predicted"/>
<dbReference type="InterPro" id="IPR011006">
    <property type="entry name" value="CheY-like_superfamily"/>
</dbReference>
<keyword evidence="5" id="KW-1185">Reference proteome</keyword>
<accession>A0A437GWI5</accession>
<dbReference type="GO" id="GO:0016887">
    <property type="term" value="F:ATP hydrolysis activity"/>
    <property type="evidence" value="ECO:0007669"/>
    <property type="project" value="TreeGrafter"/>
</dbReference>
<evidence type="ECO:0000256" key="2">
    <source>
        <dbReference type="ARBA" id="ARBA00022840"/>
    </source>
</evidence>
<name>A0A437GWI5_9SPHN</name>
<evidence type="ECO:0000313" key="5">
    <source>
        <dbReference type="Proteomes" id="UP000283003"/>
    </source>
</evidence>
<dbReference type="RefSeq" id="WP_127612886.1">
    <property type="nucleotide sequence ID" value="NZ_RXOL01000004.1"/>
</dbReference>
<evidence type="ECO:0000256" key="3">
    <source>
        <dbReference type="SAM" id="MobiDB-lite"/>
    </source>
</evidence>
<feature type="compositionally biased region" description="Gly residues" evidence="3">
    <location>
        <begin position="402"/>
        <end position="412"/>
    </location>
</feature>
<dbReference type="InterPro" id="IPR050625">
    <property type="entry name" value="ParA/MinD_ATPase"/>
</dbReference>
<protein>
    <submittedName>
        <fullName evidence="4">Pilus assembly protein CpaE</fullName>
    </submittedName>
</protein>
<reference evidence="4 5" key="1">
    <citation type="submission" date="2018-12" db="EMBL/GenBank/DDBJ databases">
        <title>Croceicoccus ponticola sp. nov., a lipolytic bacterium isolated from seawater.</title>
        <authorList>
            <person name="Yoon J.-H."/>
        </authorList>
    </citation>
    <scope>NUCLEOTIDE SEQUENCE [LARGE SCALE GENOMIC DNA]</scope>
    <source>
        <strain evidence="4 5">GM-16</strain>
    </source>
</reference>
<sequence>MNAPWTPGVGMSAQSDRDSFAAFLCDEASMDVVRNAASELGLSHEKCNKGGLRNAVQTLSVSASPSILLVDLSECGDPLGDINALAEVCEPGTVVIAIGQVNDVRLYRDLTASGIQDYLLKPLTEDAVRDALIQAQTVFSAPRSSGDTSGARDHVMTAVVGTRGGVGASTIATSMAWLFSTEHKLPTALLDLDVHFGTGALTMDLEPGRGLTDAIDNPSRIDGLFIERAMVRANDHLSVLSAEAPIHTPLMTDGSAFVQLEDEFRQAFDMTVVDLPRNMLINFPHILNGADVFVLATELTLASARDAIRILSWASSHAEHVRPIIVANRVAQGTGEISRADFEASIERKIDYVIPADVKAATHAAKLGQVMVEASRGSKASMVLRELSREIVSSGGETVVGTGSGKGKTGGKGKADKGSLMNKFDLRSMLGSKQKA</sequence>
<comment type="caution">
    <text evidence="4">The sequence shown here is derived from an EMBL/GenBank/DDBJ whole genome shotgun (WGS) entry which is preliminary data.</text>
</comment>
<dbReference type="GO" id="GO:0051782">
    <property type="term" value="P:negative regulation of cell division"/>
    <property type="evidence" value="ECO:0007669"/>
    <property type="project" value="TreeGrafter"/>
</dbReference>
<dbReference type="Gene3D" id="3.40.50.2300">
    <property type="match status" value="1"/>
</dbReference>
<keyword evidence="1" id="KW-0547">Nucleotide-binding</keyword>
<dbReference type="SUPFAM" id="SSF52172">
    <property type="entry name" value="CheY-like"/>
    <property type="match status" value="1"/>
</dbReference>
<keyword evidence="2" id="KW-0067">ATP-binding</keyword>
<dbReference type="PANTHER" id="PTHR43384">
    <property type="entry name" value="SEPTUM SITE-DETERMINING PROTEIN MIND HOMOLOG, CHLOROPLASTIC-RELATED"/>
    <property type="match status" value="1"/>
</dbReference>
<dbReference type="SUPFAM" id="SSF52540">
    <property type="entry name" value="P-loop containing nucleoside triphosphate hydrolases"/>
    <property type="match status" value="1"/>
</dbReference>
<dbReference type="Gene3D" id="3.40.50.300">
    <property type="entry name" value="P-loop containing nucleotide triphosphate hydrolases"/>
    <property type="match status" value="1"/>
</dbReference>
<gene>
    <name evidence="4" type="ORF">EKN06_10605</name>
</gene>
<evidence type="ECO:0000313" key="4">
    <source>
        <dbReference type="EMBL" id="RVQ66464.1"/>
    </source>
</evidence>
<feature type="region of interest" description="Disordered" evidence="3">
    <location>
        <begin position="395"/>
        <end position="422"/>
    </location>
</feature>
<dbReference type="AlphaFoldDB" id="A0A437GWI5"/>
<dbReference type="GO" id="GO:0005524">
    <property type="term" value="F:ATP binding"/>
    <property type="evidence" value="ECO:0007669"/>
    <property type="project" value="UniProtKB-KW"/>
</dbReference>
<dbReference type="InterPro" id="IPR027417">
    <property type="entry name" value="P-loop_NTPase"/>
</dbReference>
<dbReference type="OrthoDB" id="9783172at2"/>
<organism evidence="4 5">
    <name type="scientific">Croceicoccus ponticola</name>
    <dbReference type="NCBI Taxonomy" id="2217664"/>
    <lineage>
        <taxon>Bacteria</taxon>
        <taxon>Pseudomonadati</taxon>
        <taxon>Pseudomonadota</taxon>
        <taxon>Alphaproteobacteria</taxon>
        <taxon>Sphingomonadales</taxon>
        <taxon>Erythrobacteraceae</taxon>
        <taxon>Croceicoccus</taxon>
    </lineage>
</organism>